<accession>X1FJK3</accession>
<gene>
    <name evidence="1" type="ORF">S03H2_17094</name>
</gene>
<dbReference type="AlphaFoldDB" id="X1FJK3"/>
<organism evidence="1">
    <name type="scientific">marine sediment metagenome</name>
    <dbReference type="NCBI Taxonomy" id="412755"/>
    <lineage>
        <taxon>unclassified sequences</taxon>
        <taxon>metagenomes</taxon>
        <taxon>ecological metagenomes</taxon>
    </lineage>
</organism>
<comment type="caution">
    <text evidence="1">The sequence shown here is derived from an EMBL/GenBank/DDBJ whole genome shotgun (WGS) entry which is preliminary data.</text>
</comment>
<proteinExistence type="predicted"/>
<reference evidence="1" key="1">
    <citation type="journal article" date="2014" name="Front. Microbiol.">
        <title>High frequency of phylogenetically diverse reductive dehalogenase-homologous genes in deep subseafloor sedimentary metagenomes.</title>
        <authorList>
            <person name="Kawai M."/>
            <person name="Futagami T."/>
            <person name="Toyoda A."/>
            <person name="Takaki Y."/>
            <person name="Nishi S."/>
            <person name="Hori S."/>
            <person name="Arai W."/>
            <person name="Tsubouchi T."/>
            <person name="Morono Y."/>
            <person name="Uchiyama I."/>
            <person name="Ito T."/>
            <person name="Fujiyama A."/>
            <person name="Inagaki F."/>
            <person name="Takami H."/>
        </authorList>
    </citation>
    <scope>NUCLEOTIDE SEQUENCE</scope>
    <source>
        <strain evidence="1">Expedition CK06-06</strain>
    </source>
</reference>
<sequence length="46" mass="5165">MFFIEAERLILHKRELIKDSYCAALVSVFVAGITVARQSIKAANIQ</sequence>
<protein>
    <submittedName>
        <fullName evidence="1">Uncharacterized protein</fullName>
    </submittedName>
</protein>
<dbReference type="EMBL" id="BARU01008791">
    <property type="protein sequence ID" value="GAH45132.1"/>
    <property type="molecule type" value="Genomic_DNA"/>
</dbReference>
<feature type="non-terminal residue" evidence="1">
    <location>
        <position position="46"/>
    </location>
</feature>
<evidence type="ECO:0000313" key="1">
    <source>
        <dbReference type="EMBL" id="GAH45132.1"/>
    </source>
</evidence>
<name>X1FJK3_9ZZZZ</name>